<accession>A0A4R6GJ22</accession>
<dbReference type="PROSITE" id="PS51352">
    <property type="entry name" value="THIOREDOXIN_2"/>
    <property type="match status" value="1"/>
</dbReference>
<evidence type="ECO:0000256" key="3">
    <source>
        <dbReference type="ARBA" id="ARBA00023157"/>
    </source>
</evidence>
<dbReference type="RefSeq" id="WP_112990913.1">
    <property type="nucleotide sequence ID" value="NZ_PTLZ01000001.1"/>
</dbReference>
<dbReference type="InterPro" id="IPR036249">
    <property type="entry name" value="Thioredoxin-like_sf"/>
</dbReference>
<comment type="subcellular location">
    <subcellularLocation>
        <location evidence="1">Cell envelope</location>
    </subcellularLocation>
</comment>
<dbReference type="SUPFAM" id="SSF52833">
    <property type="entry name" value="Thioredoxin-like"/>
    <property type="match status" value="1"/>
</dbReference>
<dbReference type="GO" id="GO:0017004">
    <property type="term" value="P:cytochrome complex assembly"/>
    <property type="evidence" value="ECO:0007669"/>
    <property type="project" value="UniProtKB-KW"/>
</dbReference>
<keyword evidence="7" id="KW-1185">Reference proteome</keyword>
<keyword evidence="3" id="KW-1015">Disulfide bond</keyword>
<name>A0A4R6GJ22_9BURK</name>
<evidence type="ECO:0000259" key="5">
    <source>
        <dbReference type="PROSITE" id="PS51352"/>
    </source>
</evidence>
<dbReference type="OrthoDB" id="9811352at2"/>
<dbReference type="InterPro" id="IPR000866">
    <property type="entry name" value="AhpC/TSA"/>
</dbReference>
<keyword evidence="2" id="KW-0201">Cytochrome c-type biogenesis</keyword>
<dbReference type="InterPro" id="IPR013766">
    <property type="entry name" value="Thioredoxin_domain"/>
</dbReference>
<evidence type="ECO:0000313" key="7">
    <source>
        <dbReference type="Proteomes" id="UP000294737"/>
    </source>
</evidence>
<dbReference type="PANTHER" id="PTHR42852">
    <property type="entry name" value="THIOL:DISULFIDE INTERCHANGE PROTEIN DSBE"/>
    <property type="match status" value="1"/>
</dbReference>
<evidence type="ECO:0000313" key="6">
    <source>
        <dbReference type="EMBL" id="TDN94284.1"/>
    </source>
</evidence>
<dbReference type="AlphaFoldDB" id="A0A4R6GJ22"/>
<dbReference type="PROSITE" id="PS00194">
    <property type="entry name" value="THIOREDOXIN_1"/>
    <property type="match status" value="1"/>
</dbReference>
<dbReference type="Proteomes" id="UP000294737">
    <property type="component" value="Unassembled WGS sequence"/>
</dbReference>
<dbReference type="EMBL" id="SNWF01000004">
    <property type="protein sequence ID" value="TDN94284.1"/>
    <property type="molecule type" value="Genomic_DNA"/>
</dbReference>
<dbReference type="Gene3D" id="3.40.30.10">
    <property type="entry name" value="Glutaredoxin"/>
    <property type="match status" value="1"/>
</dbReference>
<evidence type="ECO:0000256" key="2">
    <source>
        <dbReference type="ARBA" id="ARBA00022748"/>
    </source>
</evidence>
<dbReference type="InterPro" id="IPR017937">
    <property type="entry name" value="Thioredoxin_CS"/>
</dbReference>
<evidence type="ECO:0000256" key="4">
    <source>
        <dbReference type="ARBA" id="ARBA00023284"/>
    </source>
</evidence>
<dbReference type="InterPro" id="IPR050553">
    <property type="entry name" value="Thioredoxin_ResA/DsbE_sf"/>
</dbReference>
<comment type="caution">
    <text evidence="6">The sequence shown here is derived from an EMBL/GenBank/DDBJ whole genome shotgun (WGS) entry which is preliminary data.</text>
</comment>
<feature type="domain" description="Thioredoxin" evidence="5">
    <location>
        <begin position="34"/>
        <end position="173"/>
    </location>
</feature>
<protein>
    <submittedName>
        <fullName evidence="6">Peroxiredoxin</fullName>
    </submittedName>
</protein>
<evidence type="ECO:0000256" key="1">
    <source>
        <dbReference type="ARBA" id="ARBA00004196"/>
    </source>
</evidence>
<organism evidence="6 7">
    <name type="scientific">Herminiimonas fonticola</name>
    <dbReference type="NCBI Taxonomy" id="303380"/>
    <lineage>
        <taxon>Bacteria</taxon>
        <taxon>Pseudomonadati</taxon>
        <taxon>Pseudomonadota</taxon>
        <taxon>Betaproteobacteria</taxon>
        <taxon>Burkholderiales</taxon>
        <taxon>Oxalobacteraceae</taxon>
        <taxon>Herminiimonas</taxon>
    </lineage>
</organism>
<proteinExistence type="predicted"/>
<sequence>MKRNVLLVGAIALIFASIGLYFGSRHHMPAEPESAAVASFLAQEMTDADGKTHKLAQWQGKTLIVNFWATWCAPCVEEMPELTALQTELAPKGIQILGIGIDSPSNIREFAAKYKITYPLYMAGMTGTDLSRQFGNQTGGLPFTVIIGPKGDVKKTYLGRLKMDQLRADIHAL</sequence>
<dbReference type="CDD" id="cd02966">
    <property type="entry name" value="TlpA_like_family"/>
    <property type="match status" value="1"/>
</dbReference>
<keyword evidence="4" id="KW-0676">Redox-active center</keyword>
<dbReference type="Pfam" id="PF00578">
    <property type="entry name" value="AhpC-TSA"/>
    <property type="match status" value="1"/>
</dbReference>
<dbReference type="GO" id="GO:0016209">
    <property type="term" value="F:antioxidant activity"/>
    <property type="evidence" value="ECO:0007669"/>
    <property type="project" value="InterPro"/>
</dbReference>
<dbReference type="GO" id="GO:0030313">
    <property type="term" value="C:cell envelope"/>
    <property type="evidence" value="ECO:0007669"/>
    <property type="project" value="UniProtKB-SubCell"/>
</dbReference>
<dbReference type="PANTHER" id="PTHR42852:SF6">
    <property type="entry name" value="THIOL:DISULFIDE INTERCHANGE PROTEIN DSBE"/>
    <property type="match status" value="1"/>
</dbReference>
<reference evidence="6 7" key="1">
    <citation type="submission" date="2019-03" db="EMBL/GenBank/DDBJ databases">
        <title>Genomic Encyclopedia of Type Strains, Phase IV (KMG-IV): sequencing the most valuable type-strain genomes for metagenomic binning, comparative biology and taxonomic classification.</title>
        <authorList>
            <person name="Goeker M."/>
        </authorList>
    </citation>
    <scope>NUCLEOTIDE SEQUENCE [LARGE SCALE GENOMIC DNA]</scope>
    <source>
        <strain evidence="6 7">DSM 18555</strain>
    </source>
</reference>
<dbReference type="GO" id="GO:0015036">
    <property type="term" value="F:disulfide oxidoreductase activity"/>
    <property type="evidence" value="ECO:0007669"/>
    <property type="project" value="UniProtKB-ARBA"/>
</dbReference>
<gene>
    <name evidence="6" type="ORF">EV677_0827</name>
</gene>